<organism evidence="3 4">
    <name type="scientific">Pelatocladus maniniholoensis HA4357-MV3</name>
    <dbReference type="NCBI Taxonomy" id="1117104"/>
    <lineage>
        <taxon>Bacteria</taxon>
        <taxon>Bacillati</taxon>
        <taxon>Cyanobacteriota</taxon>
        <taxon>Cyanophyceae</taxon>
        <taxon>Nostocales</taxon>
        <taxon>Nostocaceae</taxon>
        <taxon>Pelatocladus</taxon>
    </lineage>
</organism>
<evidence type="ECO:0000256" key="2">
    <source>
        <dbReference type="ARBA" id="ARBA00022840"/>
    </source>
</evidence>
<dbReference type="AlphaFoldDB" id="A0A9E3H8N0"/>
<dbReference type="Proteomes" id="UP000813215">
    <property type="component" value="Unassembled WGS sequence"/>
</dbReference>
<dbReference type="EMBL" id="JAHHHW010000091">
    <property type="protein sequence ID" value="MBW4432737.1"/>
    <property type="molecule type" value="Genomic_DNA"/>
</dbReference>
<evidence type="ECO:0000256" key="1">
    <source>
        <dbReference type="ARBA" id="ARBA00022741"/>
    </source>
</evidence>
<dbReference type="InterPro" id="IPR027417">
    <property type="entry name" value="P-loop_NTPase"/>
</dbReference>
<dbReference type="GO" id="GO:0005524">
    <property type="term" value="F:ATP binding"/>
    <property type="evidence" value="ECO:0007669"/>
    <property type="project" value="UniProtKB-KW"/>
</dbReference>
<proteinExistence type="predicted"/>
<comment type="caution">
    <text evidence="3">The sequence shown here is derived from an EMBL/GenBank/DDBJ whole genome shotgun (WGS) entry which is preliminary data.</text>
</comment>
<accession>A0A9E3H8N0</accession>
<dbReference type="Gene3D" id="3.40.50.300">
    <property type="entry name" value="P-loop containing nucleotide triphosphate hydrolases"/>
    <property type="match status" value="1"/>
</dbReference>
<sequence>MSKIIAIHSFRGGTGKSNLTANLAVAIAQKGNRVAVVDTDLKSPGIHNLFHTDQIVIKNTLNDYLWHRSVIRETACDISSHIGIEGKGKLFLIPSSVSADEIARIEYEGYNVSLLNSGFRQLIAELNLDYLFIDTHPGLSRETLLSIAISDLLLVIMRPDCQDFEGTAVTIDVARQLKVRNMMLVVNKTPMRMDFSALQQKVEKTYNITLAGILPLSEDMVQLGSCGLFCLQYPNHPLTGMFKQIAEKAIMEICQLV</sequence>
<keyword evidence="1" id="KW-0547">Nucleotide-binding</keyword>
<reference evidence="3" key="1">
    <citation type="submission" date="2021-05" db="EMBL/GenBank/DDBJ databases">
        <authorList>
            <person name="Pietrasiak N."/>
            <person name="Ward R."/>
            <person name="Stajich J.E."/>
            <person name="Kurbessoian T."/>
        </authorList>
    </citation>
    <scope>NUCLEOTIDE SEQUENCE</scope>
    <source>
        <strain evidence="3">HA4357-MV3</strain>
    </source>
</reference>
<dbReference type="SUPFAM" id="SSF52540">
    <property type="entry name" value="P-loop containing nucleoside triphosphate hydrolases"/>
    <property type="match status" value="1"/>
</dbReference>
<protein>
    <submittedName>
        <fullName evidence="3">MinD/ParA family protein</fullName>
    </submittedName>
</protein>
<dbReference type="InterPro" id="IPR050678">
    <property type="entry name" value="DNA_Partitioning_ATPase"/>
</dbReference>
<evidence type="ECO:0000313" key="4">
    <source>
        <dbReference type="Proteomes" id="UP000813215"/>
    </source>
</evidence>
<evidence type="ECO:0000313" key="3">
    <source>
        <dbReference type="EMBL" id="MBW4432737.1"/>
    </source>
</evidence>
<reference evidence="3" key="2">
    <citation type="journal article" date="2022" name="Microbiol. Resour. Announc.">
        <title>Metagenome Sequencing to Explore Phylogenomics of Terrestrial Cyanobacteria.</title>
        <authorList>
            <person name="Ward R.D."/>
            <person name="Stajich J.E."/>
            <person name="Johansen J.R."/>
            <person name="Huntemann M."/>
            <person name="Clum A."/>
            <person name="Foster B."/>
            <person name="Foster B."/>
            <person name="Roux S."/>
            <person name="Palaniappan K."/>
            <person name="Varghese N."/>
            <person name="Mukherjee S."/>
            <person name="Reddy T.B.K."/>
            <person name="Daum C."/>
            <person name="Copeland A."/>
            <person name="Chen I.A."/>
            <person name="Ivanova N.N."/>
            <person name="Kyrpides N.C."/>
            <person name="Shapiro N."/>
            <person name="Eloe-Fadrosh E.A."/>
            <person name="Pietrasiak N."/>
        </authorList>
    </citation>
    <scope>NUCLEOTIDE SEQUENCE</scope>
    <source>
        <strain evidence="3">HA4357-MV3</strain>
    </source>
</reference>
<keyword evidence="2" id="KW-0067">ATP-binding</keyword>
<dbReference type="InterPro" id="IPR033756">
    <property type="entry name" value="YlxH/NBP35"/>
</dbReference>
<dbReference type="PANTHER" id="PTHR13696">
    <property type="entry name" value="P-LOOP CONTAINING NUCLEOSIDE TRIPHOSPHATE HYDROLASE"/>
    <property type="match status" value="1"/>
</dbReference>
<gene>
    <name evidence="3" type="ORF">KME28_13660</name>
</gene>
<name>A0A9E3H8N0_9NOST</name>
<dbReference type="Pfam" id="PF10609">
    <property type="entry name" value="ParA"/>
    <property type="match status" value="1"/>
</dbReference>
<dbReference type="PANTHER" id="PTHR13696:SF52">
    <property type="entry name" value="PARA FAMILY PROTEIN CT_582"/>
    <property type="match status" value="1"/>
</dbReference>